<dbReference type="Proteomes" id="UP001328107">
    <property type="component" value="Unassembled WGS sequence"/>
</dbReference>
<sequence>MSNMNSYPGTIPSADYKQADQVRLQSVINSYAKWYNTQQKTDCHCFDNNNPKTTKIIMWTPLSPTSVDTGEVSFDNFDVLLEDGAKIKHIVIPFGFSYNDSPLWNSLVPDRSRWIDDTSRSNYTVEEIIQDIWTITCR</sequence>
<gene>
    <name evidence="1" type="ORF">PMAYCL1PPCAC_10909</name>
</gene>
<dbReference type="AlphaFoldDB" id="A0AAN5CF42"/>
<proteinExistence type="predicted"/>
<accession>A0AAN5CF42</accession>
<organism evidence="1 2">
    <name type="scientific">Pristionchus mayeri</name>
    <dbReference type="NCBI Taxonomy" id="1317129"/>
    <lineage>
        <taxon>Eukaryota</taxon>
        <taxon>Metazoa</taxon>
        <taxon>Ecdysozoa</taxon>
        <taxon>Nematoda</taxon>
        <taxon>Chromadorea</taxon>
        <taxon>Rhabditida</taxon>
        <taxon>Rhabditina</taxon>
        <taxon>Diplogasteromorpha</taxon>
        <taxon>Diplogasteroidea</taxon>
        <taxon>Neodiplogasteridae</taxon>
        <taxon>Pristionchus</taxon>
    </lineage>
</organism>
<evidence type="ECO:0000313" key="1">
    <source>
        <dbReference type="EMBL" id="GMR40714.1"/>
    </source>
</evidence>
<dbReference type="EMBL" id="BTRK01000003">
    <property type="protein sequence ID" value="GMR40714.1"/>
    <property type="molecule type" value="Genomic_DNA"/>
</dbReference>
<reference evidence="2" key="1">
    <citation type="submission" date="2022-10" db="EMBL/GenBank/DDBJ databases">
        <title>Genome assembly of Pristionchus species.</title>
        <authorList>
            <person name="Yoshida K."/>
            <person name="Sommer R.J."/>
        </authorList>
    </citation>
    <scope>NUCLEOTIDE SEQUENCE [LARGE SCALE GENOMIC DNA]</scope>
    <source>
        <strain evidence="2">RS5460</strain>
    </source>
</reference>
<evidence type="ECO:0000313" key="2">
    <source>
        <dbReference type="Proteomes" id="UP001328107"/>
    </source>
</evidence>
<feature type="non-terminal residue" evidence="1">
    <location>
        <position position="138"/>
    </location>
</feature>
<name>A0AAN5CF42_9BILA</name>
<keyword evidence="2" id="KW-1185">Reference proteome</keyword>
<protein>
    <submittedName>
        <fullName evidence="1">Uncharacterized protein</fullName>
    </submittedName>
</protein>
<comment type="caution">
    <text evidence="1">The sequence shown here is derived from an EMBL/GenBank/DDBJ whole genome shotgun (WGS) entry which is preliminary data.</text>
</comment>